<dbReference type="VEuPathDB" id="VectorBase:SSCA005442"/>
<dbReference type="AlphaFoldDB" id="A0A132AAQ8"/>
<dbReference type="Proteomes" id="UP000616769">
    <property type="component" value="Unassembled WGS sequence"/>
</dbReference>
<comment type="caution">
    <text evidence="3">The sequence shown here is derived from an EMBL/GenBank/DDBJ whole genome shotgun (WGS) entry which is preliminary data.</text>
</comment>
<name>A0A132AAQ8_SARSC</name>
<gene>
    <name evidence="3" type="ORF">QR98_0065000</name>
</gene>
<evidence type="ECO:0000256" key="2">
    <source>
        <dbReference type="SAM" id="SignalP"/>
    </source>
</evidence>
<protein>
    <submittedName>
        <fullName evidence="3">Uncharacterized protein</fullName>
    </submittedName>
</protein>
<accession>A0A132AAQ8</accession>
<evidence type="ECO:0000256" key="1">
    <source>
        <dbReference type="SAM" id="MobiDB-lite"/>
    </source>
</evidence>
<evidence type="ECO:0000313" key="3">
    <source>
        <dbReference type="EMBL" id="KPM07987.1"/>
    </source>
</evidence>
<keyword evidence="2" id="KW-0732">Signal</keyword>
<dbReference type="EMBL" id="JXLN01012090">
    <property type="protein sequence ID" value="KPM07987.1"/>
    <property type="molecule type" value="Genomic_DNA"/>
</dbReference>
<feature type="signal peptide" evidence="2">
    <location>
        <begin position="1"/>
        <end position="21"/>
    </location>
</feature>
<feature type="compositionally biased region" description="Low complexity" evidence="1">
    <location>
        <begin position="114"/>
        <end position="123"/>
    </location>
</feature>
<feature type="region of interest" description="Disordered" evidence="1">
    <location>
        <begin position="59"/>
        <end position="86"/>
    </location>
</feature>
<feature type="chain" id="PRO_5007287527" evidence="2">
    <location>
        <begin position="22"/>
        <end position="203"/>
    </location>
</feature>
<feature type="region of interest" description="Disordered" evidence="1">
    <location>
        <begin position="114"/>
        <end position="165"/>
    </location>
</feature>
<proteinExistence type="predicted"/>
<feature type="compositionally biased region" description="Low complexity" evidence="1">
    <location>
        <begin position="141"/>
        <end position="160"/>
    </location>
</feature>
<reference evidence="3 4" key="1">
    <citation type="journal article" date="2015" name="Parasit. Vectors">
        <title>Draft genome of the scabies mite.</title>
        <authorList>
            <person name="Rider S.D.Jr."/>
            <person name="Morgan M.S."/>
            <person name="Arlian L.G."/>
        </authorList>
    </citation>
    <scope>NUCLEOTIDE SEQUENCE [LARGE SCALE GENOMIC DNA]</scope>
    <source>
        <strain evidence="3">Arlian Lab</strain>
    </source>
</reference>
<sequence>MKIILLSSFLCILIGVDFVLGQEIKGNRNRTPTIQRWKQTGLRPSSNNSQKAYQDHTELIPVIDDDDEEDEDEDYESETSKPVINRRVPVPKKLSRSINVWENRHLFTRSLPSTTLLSSSSSSELNDDRRKIHSIRSNDPKSSPSKTSSITTTTTTTTSKSNDEKDDIKQNWWARKDLRFRKLHKKLDHDEQQMLELMYGFTF</sequence>
<feature type="compositionally biased region" description="Acidic residues" evidence="1">
    <location>
        <begin position="63"/>
        <end position="77"/>
    </location>
</feature>
<organism evidence="3 4">
    <name type="scientific">Sarcoptes scabiei</name>
    <name type="common">Itch mite</name>
    <name type="synonym">Acarus scabiei</name>
    <dbReference type="NCBI Taxonomy" id="52283"/>
    <lineage>
        <taxon>Eukaryota</taxon>
        <taxon>Metazoa</taxon>
        <taxon>Ecdysozoa</taxon>
        <taxon>Arthropoda</taxon>
        <taxon>Chelicerata</taxon>
        <taxon>Arachnida</taxon>
        <taxon>Acari</taxon>
        <taxon>Acariformes</taxon>
        <taxon>Sarcoptiformes</taxon>
        <taxon>Astigmata</taxon>
        <taxon>Psoroptidia</taxon>
        <taxon>Sarcoptoidea</taxon>
        <taxon>Sarcoptidae</taxon>
        <taxon>Sarcoptinae</taxon>
        <taxon>Sarcoptes</taxon>
    </lineage>
</organism>
<evidence type="ECO:0000313" key="4">
    <source>
        <dbReference type="Proteomes" id="UP000616769"/>
    </source>
</evidence>